<dbReference type="Proteomes" id="UP001179280">
    <property type="component" value="Unassembled WGS sequence"/>
</dbReference>
<proteinExistence type="inferred from homology"/>
<name>A0ABS2SU77_9BACI</name>
<keyword evidence="7" id="KW-0449">Lipoprotein</keyword>
<dbReference type="InterPro" id="IPR038501">
    <property type="entry name" value="Spore_GerAC_C_sf"/>
</dbReference>
<dbReference type="InterPro" id="IPR057336">
    <property type="entry name" value="GerAC_N"/>
</dbReference>
<evidence type="ECO:0000313" key="10">
    <source>
        <dbReference type="EMBL" id="MBM7838365.1"/>
    </source>
</evidence>
<evidence type="ECO:0000259" key="8">
    <source>
        <dbReference type="Pfam" id="PF05504"/>
    </source>
</evidence>
<dbReference type="Gene3D" id="3.30.300.210">
    <property type="entry name" value="Nutrient germinant receptor protein C, domain 3"/>
    <property type="match status" value="1"/>
</dbReference>
<comment type="similarity">
    <text evidence="2">Belongs to the GerABKC lipoprotein family.</text>
</comment>
<dbReference type="EMBL" id="JAFBCV010000004">
    <property type="protein sequence ID" value="MBM7838365.1"/>
    <property type="molecule type" value="Genomic_DNA"/>
</dbReference>
<evidence type="ECO:0000256" key="2">
    <source>
        <dbReference type="ARBA" id="ARBA00007886"/>
    </source>
</evidence>
<evidence type="ECO:0000256" key="5">
    <source>
        <dbReference type="ARBA" id="ARBA00023136"/>
    </source>
</evidence>
<keyword evidence="6" id="KW-0564">Palmitate</keyword>
<evidence type="ECO:0000256" key="3">
    <source>
        <dbReference type="ARBA" id="ARBA00022544"/>
    </source>
</evidence>
<dbReference type="InterPro" id="IPR046953">
    <property type="entry name" value="Spore_GerAC-like_C"/>
</dbReference>
<evidence type="ECO:0000256" key="4">
    <source>
        <dbReference type="ARBA" id="ARBA00022729"/>
    </source>
</evidence>
<feature type="domain" description="Spore germination GerAC-like C-terminal" evidence="8">
    <location>
        <begin position="218"/>
        <end position="379"/>
    </location>
</feature>
<comment type="caution">
    <text evidence="10">The sequence shown here is derived from an EMBL/GenBank/DDBJ whole genome shotgun (WGS) entry which is preliminary data.</text>
</comment>
<sequence>MVKKAIFIVTVCFCLSGCWDTVDLQDMQYITAIAIDYNEKEKQFEIHGQSINFGNLSVNSAEGQNGNANAWVGISRGETVLSALSNLVPRTNQQLNWGHVHAIVYSQTALAHNPLIEMNEGLYRFQQVRMTPWVFGTTENLTEVLMVTNIFGDSIHTELFNPQAVFHERSFIEPITLHELMREYPEAGRSVKLPNLSILEKNWKSNQGETNTSLFADGAFVIKGGKEPILFSDEQLIGLRWLNHATVNAPLVLKENENTIAALNIVRPIATVTSELDGDIPAFRIRIDANADIEDFPPDPSLGASKTINELKALSEETIKQEVKRTFLLGIEQGKDIYDLENVFYRQHVQSYNTMRDSFTLDENTPLSIEVTIKIEHTGEYEFYRDRVPESEQRR</sequence>
<evidence type="ECO:0000313" key="11">
    <source>
        <dbReference type="Proteomes" id="UP001179280"/>
    </source>
</evidence>
<dbReference type="InterPro" id="IPR008844">
    <property type="entry name" value="Spore_GerAC-like"/>
</dbReference>
<protein>
    <submittedName>
        <fullName evidence="10">Ger(X)C family germination protein</fullName>
    </submittedName>
</protein>
<keyword evidence="11" id="KW-1185">Reference proteome</keyword>
<dbReference type="Pfam" id="PF25198">
    <property type="entry name" value="Spore_GerAC_N"/>
    <property type="match status" value="1"/>
</dbReference>
<reference evidence="10" key="1">
    <citation type="submission" date="2021-01" db="EMBL/GenBank/DDBJ databases">
        <title>Genomic Encyclopedia of Type Strains, Phase IV (KMG-IV): sequencing the most valuable type-strain genomes for metagenomic binning, comparative biology and taxonomic classification.</title>
        <authorList>
            <person name="Goeker M."/>
        </authorList>
    </citation>
    <scope>NUCLEOTIDE SEQUENCE</scope>
    <source>
        <strain evidence="10">DSM 21943</strain>
    </source>
</reference>
<dbReference type="PANTHER" id="PTHR35789">
    <property type="entry name" value="SPORE GERMINATION PROTEIN B3"/>
    <property type="match status" value="1"/>
</dbReference>
<accession>A0ABS2SU77</accession>
<comment type="subcellular location">
    <subcellularLocation>
        <location evidence="1">Membrane</location>
        <topology evidence="1">Lipid-anchor</topology>
    </subcellularLocation>
</comment>
<evidence type="ECO:0000256" key="1">
    <source>
        <dbReference type="ARBA" id="ARBA00004635"/>
    </source>
</evidence>
<keyword evidence="5" id="KW-0472">Membrane</keyword>
<dbReference type="PANTHER" id="PTHR35789:SF1">
    <property type="entry name" value="SPORE GERMINATION PROTEIN B3"/>
    <property type="match status" value="1"/>
</dbReference>
<gene>
    <name evidence="10" type="ORF">JOC54_001621</name>
</gene>
<keyword evidence="4" id="KW-0732">Signal</keyword>
<evidence type="ECO:0000259" key="9">
    <source>
        <dbReference type="Pfam" id="PF25198"/>
    </source>
</evidence>
<organism evidence="10 11">
    <name type="scientific">Shouchella xiaoxiensis</name>
    <dbReference type="NCBI Taxonomy" id="766895"/>
    <lineage>
        <taxon>Bacteria</taxon>
        <taxon>Bacillati</taxon>
        <taxon>Bacillota</taxon>
        <taxon>Bacilli</taxon>
        <taxon>Bacillales</taxon>
        <taxon>Bacillaceae</taxon>
        <taxon>Shouchella</taxon>
    </lineage>
</organism>
<evidence type="ECO:0000256" key="6">
    <source>
        <dbReference type="ARBA" id="ARBA00023139"/>
    </source>
</evidence>
<dbReference type="RefSeq" id="WP_204465543.1">
    <property type="nucleotide sequence ID" value="NZ_JAFBCV010000004.1"/>
</dbReference>
<dbReference type="NCBIfam" id="TIGR02887">
    <property type="entry name" value="spore_ger_x_C"/>
    <property type="match status" value="1"/>
</dbReference>
<dbReference type="Pfam" id="PF05504">
    <property type="entry name" value="Spore_GerAC"/>
    <property type="match status" value="1"/>
</dbReference>
<feature type="domain" description="Spore germination protein N-terminal" evidence="9">
    <location>
        <begin position="20"/>
        <end position="197"/>
    </location>
</feature>
<evidence type="ECO:0000256" key="7">
    <source>
        <dbReference type="ARBA" id="ARBA00023288"/>
    </source>
</evidence>
<keyword evidence="3" id="KW-0309">Germination</keyword>